<comment type="similarity">
    <text evidence="5">Belongs to the heme-copper respiratory oxidase family.</text>
</comment>
<keyword evidence="5" id="KW-0679">Respiratory chain</keyword>
<dbReference type="InterPro" id="IPR023615">
    <property type="entry name" value="Cyt_c_Oxase_su1_BS"/>
</dbReference>
<sequence>MSLPLASLLVLASVLLGGLAYRHRDEVLDGLRMVSPRDDAALRTDGGERPDERRSDGGHRTDGGDAHDARADESAPDGGRTQQIIGAIYGREHKTSKPYGLMRWVTSVDHKDIGILYLLFGLAAGLWGATDAMMIRTELFTPSTDVWDADTYNALFTTHGLTMLFFFVTPVFTGLANYFLPLLIDADDMAFPRINAIAFWLLPPSIVLVRAGLLTEVLAKAIDAVGPRIEFLYALEPPTPGWTLYTPLTTGLANPQVDLLILGLHLSGLATVMGAINIIVTIFTERGDDVSWSNMDIFSWSLLTTSGIILFAFPILGSALLMLLLDRNFGTTFFAVEAGGAILWQHLFWFFGHPEVYILVLPAFGLTSQILPKFSGRRLFGFKFIVYSTLAIAVLSFGVWAHHMFATGIDPRLRASFMVVTLAIAVPSAVKTFNWMATLWNGNVRLEAPMQFLLGGIGLFVVGGVTGIFLASIPVDLVLHGTYYVVAHFHFIVVGIIAFSMFAASYYWYPLFTGRMYDKRLATLHSILSIGGVLVTFMPLFLVGLMGLPRRSAQYPAEFTLLQQIATVGAFVLALGVGVWLFNMVNSFRTGPVIRDPDPWNLKESGQFSREWQWFERRLSSDLTSSTKLLGDGGTVIDEDGAPGSETQTDTEKSETPETEAADDTDASTP</sequence>
<reference evidence="10" key="1">
    <citation type="submission" date="2016-10" db="EMBL/GenBank/DDBJ databases">
        <authorList>
            <person name="Varghese N."/>
            <person name="Submissions S."/>
        </authorList>
    </citation>
    <scope>NUCLEOTIDE SEQUENCE [LARGE SCALE GENOMIC DNA]</scope>
    <source>
        <strain evidence="10">CGMCC 1.8711</strain>
    </source>
</reference>
<feature type="transmembrane region" description="Helical" evidence="7">
    <location>
        <begin position="164"/>
        <end position="184"/>
    </location>
</feature>
<accession>A0A1I6GJ89</accession>
<dbReference type="PROSITE" id="PS00077">
    <property type="entry name" value="COX1_CUB"/>
    <property type="match status" value="1"/>
</dbReference>
<feature type="transmembrane region" description="Helical" evidence="7">
    <location>
        <begin position="356"/>
        <end position="372"/>
    </location>
</feature>
<dbReference type="AlphaFoldDB" id="A0A1I6GJ89"/>
<dbReference type="RefSeq" id="WP_089877687.1">
    <property type="nucleotide sequence ID" value="NZ_FOYS01000002.1"/>
</dbReference>
<feature type="transmembrane region" description="Helical" evidence="7">
    <location>
        <begin position="113"/>
        <end position="130"/>
    </location>
</feature>
<keyword evidence="3 7" id="KW-1133">Transmembrane helix</keyword>
<evidence type="ECO:0000313" key="10">
    <source>
        <dbReference type="Proteomes" id="UP000243250"/>
    </source>
</evidence>
<dbReference type="Gene3D" id="1.20.210.10">
    <property type="entry name" value="Cytochrome c oxidase-like, subunit I domain"/>
    <property type="match status" value="1"/>
</dbReference>
<feature type="compositionally biased region" description="Acidic residues" evidence="6">
    <location>
        <begin position="657"/>
        <end position="670"/>
    </location>
</feature>
<feature type="transmembrane region" description="Helical" evidence="7">
    <location>
        <begin position="521"/>
        <end position="541"/>
    </location>
</feature>
<evidence type="ECO:0000256" key="4">
    <source>
        <dbReference type="ARBA" id="ARBA00023136"/>
    </source>
</evidence>
<dbReference type="InterPro" id="IPR036927">
    <property type="entry name" value="Cyt_c_oxase-like_su1_sf"/>
</dbReference>
<dbReference type="GO" id="GO:0020037">
    <property type="term" value="F:heme binding"/>
    <property type="evidence" value="ECO:0007669"/>
    <property type="project" value="InterPro"/>
</dbReference>
<feature type="transmembrane region" description="Helical" evidence="7">
    <location>
        <begin position="303"/>
        <end position="325"/>
    </location>
</feature>
<feature type="transmembrane region" description="Helical" evidence="7">
    <location>
        <begin position="417"/>
        <end position="440"/>
    </location>
</feature>
<evidence type="ECO:0000256" key="5">
    <source>
        <dbReference type="RuleBase" id="RU000370"/>
    </source>
</evidence>
<keyword evidence="5" id="KW-0249">Electron transport</keyword>
<keyword evidence="4 7" id="KW-0472">Membrane</keyword>
<dbReference type="SUPFAM" id="SSF81442">
    <property type="entry name" value="Cytochrome c oxidase subunit I-like"/>
    <property type="match status" value="1"/>
</dbReference>
<keyword evidence="2 5" id="KW-0812">Transmembrane</keyword>
<dbReference type="PANTHER" id="PTHR10422:SF18">
    <property type="entry name" value="CYTOCHROME C OXIDASE SUBUNIT 1"/>
    <property type="match status" value="1"/>
</dbReference>
<evidence type="ECO:0000256" key="1">
    <source>
        <dbReference type="ARBA" id="ARBA00004141"/>
    </source>
</evidence>
<gene>
    <name evidence="9" type="ORF">SAMN04488124_1113</name>
</gene>
<dbReference type="PANTHER" id="PTHR10422">
    <property type="entry name" value="CYTOCHROME C OXIDASE SUBUNIT 1"/>
    <property type="match status" value="1"/>
</dbReference>
<dbReference type="GO" id="GO:0022904">
    <property type="term" value="P:respiratory electron transport chain"/>
    <property type="evidence" value="ECO:0007669"/>
    <property type="project" value="TreeGrafter"/>
</dbReference>
<protein>
    <submittedName>
        <fullName evidence="9">Cytochrome c oxidase subunit 1</fullName>
    </submittedName>
</protein>
<dbReference type="PRINTS" id="PR01165">
    <property type="entry name" value="CYCOXIDASEI"/>
</dbReference>
<evidence type="ECO:0000259" key="8">
    <source>
        <dbReference type="PROSITE" id="PS50855"/>
    </source>
</evidence>
<dbReference type="EMBL" id="FOYS01000002">
    <property type="protein sequence ID" value="SFR42137.1"/>
    <property type="molecule type" value="Genomic_DNA"/>
</dbReference>
<evidence type="ECO:0000256" key="6">
    <source>
        <dbReference type="SAM" id="MobiDB-lite"/>
    </source>
</evidence>
<comment type="subcellular location">
    <subcellularLocation>
        <location evidence="1">Membrane</location>
        <topology evidence="1">Multi-pass membrane protein</topology>
    </subcellularLocation>
</comment>
<evidence type="ECO:0000256" key="3">
    <source>
        <dbReference type="ARBA" id="ARBA00022989"/>
    </source>
</evidence>
<feature type="transmembrane region" description="Helical" evidence="7">
    <location>
        <begin position="561"/>
        <end position="582"/>
    </location>
</feature>
<keyword evidence="5" id="KW-0479">Metal-binding</keyword>
<feature type="transmembrane region" description="Helical" evidence="7">
    <location>
        <begin position="452"/>
        <end position="473"/>
    </location>
</feature>
<feature type="compositionally biased region" description="Basic and acidic residues" evidence="6">
    <location>
        <begin position="39"/>
        <end position="73"/>
    </location>
</feature>
<dbReference type="PROSITE" id="PS50855">
    <property type="entry name" value="COX1"/>
    <property type="match status" value="1"/>
</dbReference>
<feature type="transmembrane region" description="Helical" evidence="7">
    <location>
        <begin position="384"/>
        <end position="405"/>
    </location>
</feature>
<dbReference type="GO" id="GO:0015990">
    <property type="term" value="P:electron transport coupled proton transport"/>
    <property type="evidence" value="ECO:0007669"/>
    <property type="project" value="TreeGrafter"/>
</dbReference>
<dbReference type="GO" id="GO:0004129">
    <property type="term" value="F:cytochrome-c oxidase activity"/>
    <property type="evidence" value="ECO:0007669"/>
    <property type="project" value="InterPro"/>
</dbReference>
<dbReference type="InterPro" id="IPR000883">
    <property type="entry name" value="Cyt_C_Oxase_1"/>
</dbReference>
<dbReference type="STRING" id="555875.SAMN04488124_1113"/>
<keyword evidence="5" id="KW-0408">Iron</keyword>
<dbReference type="CDD" id="cd00919">
    <property type="entry name" value="Heme_Cu_Oxidase_I"/>
    <property type="match status" value="1"/>
</dbReference>
<dbReference type="Proteomes" id="UP000243250">
    <property type="component" value="Unassembled WGS sequence"/>
</dbReference>
<dbReference type="InterPro" id="IPR023616">
    <property type="entry name" value="Cyt_c_oxase-like_su1_dom"/>
</dbReference>
<feature type="region of interest" description="Disordered" evidence="6">
    <location>
        <begin position="39"/>
        <end position="80"/>
    </location>
</feature>
<evidence type="ECO:0000313" key="9">
    <source>
        <dbReference type="EMBL" id="SFR42137.1"/>
    </source>
</evidence>
<dbReference type="GO" id="GO:0016020">
    <property type="term" value="C:membrane"/>
    <property type="evidence" value="ECO:0007669"/>
    <property type="project" value="UniProtKB-SubCell"/>
</dbReference>
<proteinExistence type="inferred from homology"/>
<dbReference type="OrthoDB" id="33297at2157"/>
<organism evidence="9 10">
    <name type="scientific">Halogeometricum limi</name>
    <dbReference type="NCBI Taxonomy" id="555875"/>
    <lineage>
        <taxon>Archaea</taxon>
        <taxon>Methanobacteriati</taxon>
        <taxon>Methanobacteriota</taxon>
        <taxon>Stenosarchaea group</taxon>
        <taxon>Halobacteria</taxon>
        <taxon>Halobacteriales</taxon>
        <taxon>Haloferacaceae</taxon>
        <taxon>Halogeometricum</taxon>
    </lineage>
</organism>
<dbReference type="Pfam" id="PF00115">
    <property type="entry name" value="COX1"/>
    <property type="match status" value="1"/>
</dbReference>
<feature type="transmembrane region" description="Helical" evidence="7">
    <location>
        <begin position="196"/>
        <end position="219"/>
    </location>
</feature>
<name>A0A1I6GJ89_9EURY</name>
<evidence type="ECO:0000256" key="2">
    <source>
        <dbReference type="ARBA" id="ARBA00022692"/>
    </source>
</evidence>
<dbReference type="GO" id="GO:0009060">
    <property type="term" value="P:aerobic respiration"/>
    <property type="evidence" value="ECO:0007669"/>
    <property type="project" value="InterPro"/>
</dbReference>
<feature type="transmembrane region" description="Helical" evidence="7">
    <location>
        <begin position="259"/>
        <end position="283"/>
    </location>
</feature>
<feature type="domain" description="Cytochrome oxidase subunit I profile" evidence="8">
    <location>
        <begin position="98"/>
        <end position="601"/>
    </location>
</feature>
<evidence type="ECO:0000256" key="7">
    <source>
        <dbReference type="SAM" id="Phobius"/>
    </source>
</evidence>
<keyword evidence="5" id="KW-0349">Heme</keyword>
<keyword evidence="10" id="KW-1185">Reference proteome</keyword>
<feature type="region of interest" description="Disordered" evidence="6">
    <location>
        <begin position="626"/>
        <end position="670"/>
    </location>
</feature>
<keyword evidence="5" id="KW-0813">Transport</keyword>
<feature type="transmembrane region" description="Helical" evidence="7">
    <location>
        <begin position="485"/>
        <end position="509"/>
    </location>
</feature>